<accession>A0A9W8RQT5</accession>
<dbReference type="EMBL" id="JAOQAZ010000035">
    <property type="protein sequence ID" value="KAJ4248725.1"/>
    <property type="molecule type" value="Genomic_DNA"/>
</dbReference>
<gene>
    <name evidence="1" type="ORF">NW762_012563</name>
</gene>
<protein>
    <submittedName>
        <fullName evidence="1">Uncharacterized protein</fullName>
    </submittedName>
</protein>
<sequence length="516" mass="60339">MMFSFRPLESGCPSFIVQPAPDRPNQTGKLALLPTEIIIMIAKSISGPRINVRRDLKSLTLSSAKLFDTVRPIFYRSRHYHDFHQALLEADVQKMERCHEFGALDTDHFWNLKKRQCQCKDNKMEHRVHRPVDVLLESLINTSWKLNHTYGLMWLYSKGYSVKNWWNFMKVPGSPNLMPEVLLNLLQRGSSRHEVGGICGMIRFLSDQGLPMPLWVDPDRSPAFDDKEEPQDDFNPGKTWHYLTMQIALRSHCPPMVLEILLQEFTRRNFFLTSCAMDTMDAPPELKDWFDAQPSADGYDGSPWFIENEIDDVISGLYADLMDPSGWNEEYKGETVAIWEAKLNLLVRYRAIDEFEHAVFVGILDALREIAKMDKPHPSTIAYDEKIRWVELCKGVQVFANVPELHPSEGWFEPEFPEKIRRPHRFVIHQEWNPWKDWYLSRVRKDFWEKSLDEHEGDWDKFEELLDEDGSWTELLGHTDSDQLFPWYQTDYGWWEAAVESLSDKNSQDSESSDSG</sequence>
<keyword evidence="2" id="KW-1185">Reference proteome</keyword>
<dbReference type="Proteomes" id="UP001152049">
    <property type="component" value="Unassembled WGS sequence"/>
</dbReference>
<organism evidence="1 2">
    <name type="scientific">Fusarium torreyae</name>
    <dbReference type="NCBI Taxonomy" id="1237075"/>
    <lineage>
        <taxon>Eukaryota</taxon>
        <taxon>Fungi</taxon>
        <taxon>Dikarya</taxon>
        <taxon>Ascomycota</taxon>
        <taxon>Pezizomycotina</taxon>
        <taxon>Sordariomycetes</taxon>
        <taxon>Hypocreomycetidae</taxon>
        <taxon>Hypocreales</taxon>
        <taxon>Nectriaceae</taxon>
        <taxon>Fusarium</taxon>
    </lineage>
</organism>
<dbReference type="OrthoDB" id="5026028at2759"/>
<evidence type="ECO:0000313" key="2">
    <source>
        <dbReference type="Proteomes" id="UP001152049"/>
    </source>
</evidence>
<proteinExistence type="predicted"/>
<comment type="caution">
    <text evidence="1">The sequence shown here is derived from an EMBL/GenBank/DDBJ whole genome shotgun (WGS) entry which is preliminary data.</text>
</comment>
<reference evidence="1" key="1">
    <citation type="submission" date="2022-09" db="EMBL/GenBank/DDBJ databases">
        <title>Fusarium specimens isolated from Avocado Roots.</title>
        <authorList>
            <person name="Stajich J."/>
            <person name="Roper C."/>
            <person name="Heimlech-Rivalta G."/>
        </authorList>
    </citation>
    <scope>NUCLEOTIDE SEQUENCE</scope>
    <source>
        <strain evidence="1">CF00136</strain>
    </source>
</reference>
<dbReference type="AlphaFoldDB" id="A0A9W8RQT5"/>
<name>A0A9W8RQT5_9HYPO</name>
<evidence type="ECO:0000313" key="1">
    <source>
        <dbReference type="EMBL" id="KAJ4248725.1"/>
    </source>
</evidence>